<dbReference type="EMBL" id="LJDB01000092">
    <property type="protein sequence ID" value="ONI38235.1"/>
    <property type="molecule type" value="Genomic_DNA"/>
</dbReference>
<comment type="caution">
    <text evidence="1">The sequence shown here is derived from an EMBL/GenBank/DDBJ whole genome shotgun (WGS) entry which is preliminary data.</text>
</comment>
<reference evidence="1" key="1">
    <citation type="submission" date="2016-08" db="EMBL/GenBank/DDBJ databases">
        <authorList>
            <person name="Ngugi D.K."/>
            <person name="Miyake S."/>
            <person name="Stingl U."/>
        </authorList>
    </citation>
    <scope>NUCLEOTIDE SEQUENCE</scope>
    <source>
        <strain evidence="1">SCG-B11WGA-EpuloA1</strain>
    </source>
</reference>
<organism evidence="1 2">
    <name type="scientific">Candidatus Epulonipiscium fishelsonii</name>
    <dbReference type="NCBI Taxonomy" id="77094"/>
    <lineage>
        <taxon>Bacteria</taxon>
        <taxon>Bacillati</taxon>
        <taxon>Bacillota</taxon>
        <taxon>Clostridia</taxon>
        <taxon>Lachnospirales</taxon>
        <taxon>Lachnospiraceae</taxon>
        <taxon>Candidatus Epulonipiscium</taxon>
    </lineage>
</organism>
<gene>
    <name evidence="1" type="ORF">AN396_11245</name>
</gene>
<name>A0ACC8X8G4_9FIRM</name>
<accession>A0ACC8X8G4</accession>
<sequence>MDYIEISLVAVGLSMDALAVATCQGVKMQFLHLKVILSTVITFGLFQAIMPFLGWLIGIQFESLIQSFDHWIAFGLLEFIGLKMYKEASNDDIDTKSTLDFKKLLIMGVATSIDALAVGISFAILPNINIIPTCIIIGIITICLCLVGIIVGYKIGKKYNVIAEKLGGIVLMLLGLKILIEELFL</sequence>
<keyword evidence="2" id="KW-1185">Reference proteome</keyword>
<evidence type="ECO:0000313" key="1">
    <source>
        <dbReference type="EMBL" id="ONI38235.1"/>
    </source>
</evidence>
<evidence type="ECO:0000313" key="2">
    <source>
        <dbReference type="Proteomes" id="UP000188605"/>
    </source>
</evidence>
<proteinExistence type="predicted"/>
<protein>
    <submittedName>
        <fullName evidence="1">Uncharacterized protein</fullName>
    </submittedName>
</protein>
<dbReference type="Proteomes" id="UP000188605">
    <property type="component" value="Unassembled WGS sequence"/>
</dbReference>